<dbReference type="CDD" id="cd08916">
    <property type="entry name" value="TrHb3_P"/>
    <property type="match status" value="1"/>
</dbReference>
<sequence length="156" mass="17126">MTDRSDIATREDCERLVRAFYGRALTDPIIGFIFTDVARLDLDEHIPVIASFWETILLDARTYGGGAFAPHVQLHVRVGLTPGHFERWLSLWRTTVDELFAGPRADLAKAHAERVAHAFSRRLQSIPSPAGRTAEPPPGADLPPGGLLVIESHPGA</sequence>
<dbReference type="InterPro" id="IPR012292">
    <property type="entry name" value="Globin/Proto"/>
</dbReference>
<dbReference type="InterPro" id="IPR009050">
    <property type="entry name" value="Globin-like_sf"/>
</dbReference>
<protein>
    <submittedName>
        <fullName evidence="2">Hemoglobin</fullName>
    </submittedName>
</protein>
<organism evidence="2 3">
    <name type="scientific">Conexibacter arvalis</name>
    <dbReference type="NCBI Taxonomy" id="912552"/>
    <lineage>
        <taxon>Bacteria</taxon>
        <taxon>Bacillati</taxon>
        <taxon>Actinomycetota</taxon>
        <taxon>Thermoleophilia</taxon>
        <taxon>Solirubrobacterales</taxon>
        <taxon>Conexibacteraceae</taxon>
        <taxon>Conexibacter</taxon>
    </lineage>
</organism>
<dbReference type="AlphaFoldDB" id="A0A840ID81"/>
<comment type="caution">
    <text evidence="2">The sequence shown here is derived from an EMBL/GenBank/DDBJ whole genome shotgun (WGS) entry which is preliminary data.</text>
</comment>
<evidence type="ECO:0000313" key="3">
    <source>
        <dbReference type="Proteomes" id="UP000585272"/>
    </source>
</evidence>
<dbReference type="SUPFAM" id="SSF46458">
    <property type="entry name" value="Globin-like"/>
    <property type="match status" value="1"/>
</dbReference>
<dbReference type="Proteomes" id="UP000585272">
    <property type="component" value="Unassembled WGS sequence"/>
</dbReference>
<dbReference type="EMBL" id="JACHNU010000002">
    <property type="protein sequence ID" value="MBB4662305.1"/>
    <property type="molecule type" value="Genomic_DNA"/>
</dbReference>
<dbReference type="GO" id="GO:0019825">
    <property type="term" value="F:oxygen binding"/>
    <property type="evidence" value="ECO:0007669"/>
    <property type="project" value="InterPro"/>
</dbReference>
<reference evidence="2 3" key="1">
    <citation type="submission" date="2020-08" db="EMBL/GenBank/DDBJ databases">
        <title>Genomic Encyclopedia of Archaeal and Bacterial Type Strains, Phase II (KMG-II): from individual species to whole genera.</title>
        <authorList>
            <person name="Goeker M."/>
        </authorList>
    </citation>
    <scope>NUCLEOTIDE SEQUENCE [LARGE SCALE GENOMIC DNA]</scope>
    <source>
        <strain evidence="2 3">DSM 23288</strain>
    </source>
</reference>
<dbReference type="Gene3D" id="1.10.490.10">
    <property type="entry name" value="Globins"/>
    <property type="match status" value="1"/>
</dbReference>
<evidence type="ECO:0000313" key="2">
    <source>
        <dbReference type="EMBL" id="MBB4662305.1"/>
    </source>
</evidence>
<proteinExistence type="predicted"/>
<keyword evidence="3" id="KW-1185">Reference proteome</keyword>
<evidence type="ECO:0000256" key="1">
    <source>
        <dbReference type="SAM" id="MobiDB-lite"/>
    </source>
</evidence>
<feature type="region of interest" description="Disordered" evidence="1">
    <location>
        <begin position="126"/>
        <end position="146"/>
    </location>
</feature>
<gene>
    <name evidence="2" type="ORF">BDZ31_001891</name>
</gene>
<dbReference type="GO" id="GO:0020037">
    <property type="term" value="F:heme binding"/>
    <property type="evidence" value="ECO:0007669"/>
    <property type="project" value="InterPro"/>
</dbReference>
<dbReference type="RefSeq" id="WP_246344872.1">
    <property type="nucleotide sequence ID" value="NZ_JACHNU010000002.1"/>
</dbReference>
<name>A0A840ID81_9ACTN</name>
<accession>A0A840ID81</accession>